<gene>
    <name evidence="2" type="ORF">TWF506_008051</name>
</gene>
<comment type="caution">
    <text evidence="2">The sequence shown here is derived from an EMBL/GenBank/DDBJ whole genome shotgun (WGS) entry which is preliminary data.</text>
</comment>
<feature type="region of interest" description="Disordered" evidence="1">
    <location>
        <begin position="388"/>
        <end position="445"/>
    </location>
</feature>
<dbReference type="EMBL" id="JAVHJM010000005">
    <property type="protein sequence ID" value="KAK6513614.1"/>
    <property type="molecule type" value="Genomic_DNA"/>
</dbReference>
<feature type="region of interest" description="Disordered" evidence="1">
    <location>
        <begin position="169"/>
        <end position="374"/>
    </location>
</feature>
<protein>
    <submittedName>
        <fullName evidence="2">Uncharacterized protein</fullName>
    </submittedName>
</protein>
<feature type="compositionally biased region" description="Basic and acidic residues" evidence="1">
    <location>
        <begin position="229"/>
        <end position="258"/>
    </location>
</feature>
<feature type="compositionally biased region" description="Polar residues" evidence="1">
    <location>
        <begin position="415"/>
        <end position="427"/>
    </location>
</feature>
<evidence type="ECO:0000313" key="3">
    <source>
        <dbReference type="Proteomes" id="UP001307849"/>
    </source>
</evidence>
<dbReference type="AlphaFoldDB" id="A0AAN8NNN5"/>
<organism evidence="2 3">
    <name type="scientific">Arthrobotrys conoides</name>
    <dbReference type="NCBI Taxonomy" id="74498"/>
    <lineage>
        <taxon>Eukaryota</taxon>
        <taxon>Fungi</taxon>
        <taxon>Dikarya</taxon>
        <taxon>Ascomycota</taxon>
        <taxon>Pezizomycotina</taxon>
        <taxon>Orbiliomycetes</taxon>
        <taxon>Orbiliales</taxon>
        <taxon>Orbiliaceae</taxon>
        <taxon>Arthrobotrys</taxon>
    </lineage>
</organism>
<accession>A0AAN8NNN5</accession>
<feature type="compositionally biased region" description="Polar residues" evidence="1">
    <location>
        <begin position="303"/>
        <end position="316"/>
    </location>
</feature>
<proteinExistence type="predicted"/>
<reference evidence="2 3" key="1">
    <citation type="submission" date="2019-10" db="EMBL/GenBank/DDBJ databases">
        <authorList>
            <person name="Palmer J.M."/>
        </authorList>
    </citation>
    <scope>NUCLEOTIDE SEQUENCE [LARGE SCALE GENOMIC DNA]</scope>
    <source>
        <strain evidence="2 3">TWF506</strain>
    </source>
</reference>
<dbReference type="Proteomes" id="UP001307849">
    <property type="component" value="Unassembled WGS sequence"/>
</dbReference>
<feature type="compositionally biased region" description="Polar residues" evidence="1">
    <location>
        <begin position="327"/>
        <end position="351"/>
    </location>
</feature>
<evidence type="ECO:0000256" key="1">
    <source>
        <dbReference type="SAM" id="MobiDB-lite"/>
    </source>
</evidence>
<keyword evidence="3" id="KW-1185">Reference proteome</keyword>
<evidence type="ECO:0000313" key="2">
    <source>
        <dbReference type="EMBL" id="KAK6513614.1"/>
    </source>
</evidence>
<name>A0AAN8NNN5_9PEZI</name>
<sequence>MEPLPSLPLLQAPGPRYTISIKRLVSKRQSTVSCFPAYITVTPGKRIIRVRKLSSSESTSFEYFHHPATTFFRHRHHHRNHRVSAIITLPPSNVWWRTSSRIVSPLIPLRGGRQPARYAYFKPFKINYVLLKVELDTIHRARKFDFLHLPITRSISSIPFEIFTMVGKKDEKSRGTPSSKAYMSPHARGEGGPGNTMPEDEQQSPSKNRAVRSRLGYNRPPTRHSRPPTRQERPQSRQQENLHSKVDKALLLPRKELDSLLTGAKKKADPNQKPPPKTPDLGLRPQSRFGQTEATPSMIPGPKNSSRSEQFLNSTFGGLPRPDRSKNTPSRMDTPTYGSLFTSPFSGANDDSNIDGATDVESTASQLESLSSEGLEEDLASLRISFETSHQHRKQTGGSKKFQHLGQEADEDTNNEQPLPQASQYTNPFGDEEKTSGKPSETKPLTYETRIYNNYGFVFAIENEGAKVANDKLMDNIKFSPLTKKLAAEATGKWKAWADDPYTPIQTEALHLPYAFRMMMRKAMLSTEGEIRPWNEKSRDFGDLLSLLSSLSDEYKYRRSISDSFAREVAGEIERYLAIFFEYEDENTRVLIYRRFLRDGLAARKKAWCKGFDQSRKIPVNNFHVPGGARSLTFYCGGFNPLRSAVVWAYPSPMGGTYHQVADDFEAGVDGKITMIKRIEEKPYEFAMPPLPQVPPRTPPKGVPFRAGYKFDGSFFDAKGDFAIPLAIFDVIDIKVDRPKKRYDDESLLIIDGSFSRAMGHYIRASVDVIITVVSKMPGANIQLKVIHGEQIAEGLIRKLKSVLTNSKKNVILQDQITALSEVSIFNSFWKTMCMVHEACSAGRDCEEHMLTLQSNLQEQVSRVYGELSFKQLVVIRPDSQVRIIEYSADLENSRCLDKTTLEFDSRGEVVEEESDEENDSGN</sequence>